<feature type="compositionally biased region" description="Basic and acidic residues" evidence="1">
    <location>
        <begin position="50"/>
        <end position="59"/>
    </location>
</feature>
<evidence type="ECO:0000313" key="4">
    <source>
        <dbReference type="Proteomes" id="UP000808215"/>
    </source>
</evidence>
<name>A0ABS1B450_BURVI</name>
<comment type="caution">
    <text evidence="3">The sequence shown here is derived from an EMBL/GenBank/DDBJ whole genome shotgun (WGS) entry which is preliminary data.</text>
</comment>
<keyword evidence="4" id="KW-1185">Reference proteome</keyword>
<keyword evidence="2" id="KW-0732">Signal</keyword>
<feature type="signal peptide" evidence="2">
    <location>
        <begin position="1"/>
        <end position="22"/>
    </location>
</feature>
<reference evidence="3 4" key="1">
    <citation type="submission" date="2020-11" db="EMBL/GenBank/DDBJ databases">
        <title>Enhanced detection system for hospital associated transmission using whole genome sequencing surveillance.</title>
        <authorList>
            <person name="Harrison L.H."/>
            <person name="Van Tyne D."/>
            <person name="Marsh J.W."/>
            <person name="Griffith M.P."/>
            <person name="Snyder D.J."/>
            <person name="Cooper V.S."/>
            <person name="Mustapha M."/>
        </authorList>
    </citation>
    <scope>NUCLEOTIDE SEQUENCE [LARGE SCALE GENOMIC DNA]</scope>
    <source>
        <strain evidence="3 4">BC00020</strain>
    </source>
</reference>
<feature type="chain" id="PRO_5046857382" description="DUF4148 domain-containing protein" evidence="2">
    <location>
        <begin position="23"/>
        <end position="80"/>
    </location>
</feature>
<gene>
    <name evidence="3" type="ORF">I5589_29255</name>
</gene>
<accession>A0ABS1B450</accession>
<dbReference type="Proteomes" id="UP000808215">
    <property type="component" value="Unassembled WGS sequence"/>
</dbReference>
<dbReference type="EMBL" id="JADVKH010000119">
    <property type="protein sequence ID" value="MBJ9691172.1"/>
    <property type="molecule type" value="Genomic_DNA"/>
</dbReference>
<dbReference type="RefSeq" id="WP_081060049.1">
    <property type="nucleotide sequence ID" value="NZ_CADFFI010000006.1"/>
</dbReference>
<evidence type="ECO:0008006" key="5">
    <source>
        <dbReference type="Google" id="ProtNLM"/>
    </source>
</evidence>
<feature type="region of interest" description="Disordered" evidence="1">
    <location>
        <begin position="50"/>
        <end position="80"/>
    </location>
</feature>
<organism evidence="3 4">
    <name type="scientific">Burkholderia vietnamiensis</name>
    <dbReference type="NCBI Taxonomy" id="60552"/>
    <lineage>
        <taxon>Bacteria</taxon>
        <taxon>Pseudomonadati</taxon>
        <taxon>Pseudomonadota</taxon>
        <taxon>Betaproteobacteria</taxon>
        <taxon>Burkholderiales</taxon>
        <taxon>Burkholderiaceae</taxon>
        <taxon>Burkholderia</taxon>
        <taxon>Burkholderia cepacia complex</taxon>
    </lineage>
</organism>
<sequence length="80" mass="8467">MKPPINALLALALAVVPAFASAKVQGTGIAIADVTLERVRVEREDHAIDDARRAAERRMSTTSPYGKGAPSLDAAKAIQR</sequence>
<proteinExistence type="predicted"/>
<evidence type="ECO:0000256" key="1">
    <source>
        <dbReference type="SAM" id="MobiDB-lite"/>
    </source>
</evidence>
<evidence type="ECO:0000256" key="2">
    <source>
        <dbReference type="SAM" id="SignalP"/>
    </source>
</evidence>
<protein>
    <recommendedName>
        <fullName evidence="5">DUF4148 domain-containing protein</fullName>
    </recommendedName>
</protein>
<evidence type="ECO:0000313" key="3">
    <source>
        <dbReference type="EMBL" id="MBJ9691172.1"/>
    </source>
</evidence>